<reference evidence="2 3" key="1">
    <citation type="journal article" date="2023" name="Life. Sci Alliance">
        <title>Evolutionary insights into 3D genome organization and epigenetic landscape of Vigna mungo.</title>
        <authorList>
            <person name="Junaid A."/>
            <person name="Singh B."/>
            <person name="Bhatia S."/>
        </authorList>
    </citation>
    <scope>NUCLEOTIDE SEQUENCE [LARGE SCALE GENOMIC DNA]</scope>
    <source>
        <strain evidence="2">Urdbean</strain>
    </source>
</reference>
<dbReference type="EMBL" id="CP144700">
    <property type="protein sequence ID" value="WVZ26502.1"/>
    <property type="molecule type" value="Genomic_DNA"/>
</dbReference>
<feature type="transmembrane region" description="Helical" evidence="1">
    <location>
        <begin position="37"/>
        <end position="57"/>
    </location>
</feature>
<gene>
    <name evidence="2" type="ORF">V8G54_005046</name>
</gene>
<evidence type="ECO:0000256" key="1">
    <source>
        <dbReference type="SAM" id="Phobius"/>
    </source>
</evidence>
<name>A0AAQ3PF42_VIGMU</name>
<keyword evidence="1" id="KW-0812">Transmembrane</keyword>
<accession>A0AAQ3PF42</accession>
<dbReference type="AlphaFoldDB" id="A0AAQ3PF42"/>
<dbReference type="Proteomes" id="UP001374535">
    <property type="component" value="Chromosome 1"/>
</dbReference>
<keyword evidence="3" id="KW-1185">Reference proteome</keyword>
<keyword evidence="1" id="KW-0472">Membrane</keyword>
<protein>
    <submittedName>
        <fullName evidence="2">Uncharacterized protein</fullName>
    </submittedName>
</protein>
<evidence type="ECO:0000313" key="3">
    <source>
        <dbReference type="Proteomes" id="UP001374535"/>
    </source>
</evidence>
<keyword evidence="1" id="KW-1133">Transmembrane helix</keyword>
<sequence>MFAYPFVLFIYLLNFCELSLPLKCFHLSTFLLDCCFIWSLCSVHFLVSLSRALLLFLRLKVVLHRKVSSFCTIIMDHYVALYLVHWLGQPIPPYFVVSPWFPWHYFFQG</sequence>
<organism evidence="2 3">
    <name type="scientific">Vigna mungo</name>
    <name type="common">Black gram</name>
    <name type="synonym">Phaseolus mungo</name>
    <dbReference type="NCBI Taxonomy" id="3915"/>
    <lineage>
        <taxon>Eukaryota</taxon>
        <taxon>Viridiplantae</taxon>
        <taxon>Streptophyta</taxon>
        <taxon>Embryophyta</taxon>
        <taxon>Tracheophyta</taxon>
        <taxon>Spermatophyta</taxon>
        <taxon>Magnoliopsida</taxon>
        <taxon>eudicotyledons</taxon>
        <taxon>Gunneridae</taxon>
        <taxon>Pentapetalae</taxon>
        <taxon>rosids</taxon>
        <taxon>fabids</taxon>
        <taxon>Fabales</taxon>
        <taxon>Fabaceae</taxon>
        <taxon>Papilionoideae</taxon>
        <taxon>50 kb inversion clade</taxon>
        <taxon>NPAAA clade</taxon>
        <taxon>indigoferoid/millettioid clade</taxon>
        <taxon>Phaseoleae</taxon>
        <taxon>Vigna</taxon>
    </lineage>
</organism>
<evidence type="ECO:0000313" key="2">
    <source>
        <dbReference type="EMBL" id="WVZ26502.1"/>
    </source>
</evidence>
<proteinExistence type="predicted"/>